<evidence type="ECO:0000256" key="1">
    <source>
        <dbReference type="SAM" id="MobiDB-lite"/>
    </source>
</evidence>
<dbReference type="Proteomes" id="UP000007264">
    <property type="component" value="Unassembled WGS sequence"/>
</dbReference>
<dbReference type="RefSeq" id="XP_005644585.1">
    <property type="nucleotide sequence ID" value="XM_005644528.1"/>
</dbReference>
<gene>
    <name evidence="2" type="ORF">COCSUDRAFT_83557</name>
</gene>
<accession>I0YNS2</accession>
<feature type="compositionally biased region" description="Pro residues" evidence="1">
    <location>
        <begin position="28"/>
        <end position="70"/>
    </location>
</feature>
<reference evidence="2 3" key="1">
    <citation type="journal article" date="2012" name="Genome Biol.">
        <title>The genome of the polar eukaryotic microalga coccomyxa subellipsoidea reveals traits of cold adaptation.</title>
        <authorList>
            <person name="Blanc G."/>
            <person name="Agarkova I."/>
            <person name="Grimwood J."/>
            <person name="Kuo A."/>
            <person name="Brueggeman A."/>
            <person name="Dunigan D."/>
            <person name="Gurnon J."/>
            <person name="Ladunga I."/>
            <person name="Lindquist E."/>
            <person name="Lucas S."/>
            <person name="Pangilinan J."/>
            <person name="Proschold T."/>
            <person name="Salamov A."/>
            <person name="Schmutz J."/>
            <person name="Weeks D."/>
            <person name="Yamada T."/>
            <person name="Claverie J.M."/>
            <person name="Grigoriev I."/>
            <person name="Van Etten J."/>
            <person name="Lomsadze A."/>
            <person name="Borodovsky M."/>
        </authorList>
    </citation>
    <scope>NUCLEOTIDE SEQUENCE [LARGE SCALE GENOMIC DNA]</scope>
    <source>
        <strain evidence="2 3">C-169</strain>
    </source>
</reference>
<name>I0YNS2_COCSC</name>
<protein>
    <recommendedName>
        <fullName evidence="4">Endonuclease/exonuclease/phosphatase domain-containing protein</fullName>
    </recommendedName>
</protein>
<comment type="caution">
    <text evidence="2">The sequence shown here is derived from an EMBL/GenBank/DDBJ whole genome shotgun (WGS) entry which is preliminary data.</text>
</comment>
<organism evidence="2 3">
    <name type="scientific">Coccomyxa subellipsoidea (strain C-169)</name>
    <name type="common">Green microalga</name>
    <dbReference type="NCBI Taxonomy" id="574566"/>
    <lineage>
        <taxon>Eukaryota</taxon>
        <taxon>Viridiplantae</taxon>
        <taxon>Chlorophyta</taxon>
        <taxon>core chlorophytes</taxon>
        <taxon>Trebouxiophyceae</taxon>
        <taxon>Trebouxiophyceae incertae sedis</taxon>
        <taxon>Coccomyxaceae</taxon>
        <taxon>Coccomyxa</taxon>
        <taxon>Coccomyxa subellipsoidea</taxon>
    </lineage>
</organism>
<evidence type="ECO:0000313" key="3">
    <source>
        <dbReference type="Proteomes" id="UP000007264"/>
    </source>
</evidence>
<evidence type="ECO:0008006" key="4">
    <source>
        <dbReference type="Google" id="ProtNLM"/>
    </source>
</evidence>
<feature type="region of interest" description="Disordered" evidence="1">
    <location>
        <begin position="1"/>
        <end position="88"/>
    </location>
</feature>
<dbReference type="EMBL" id="AGSI01000017">
    <property type="protein sequence ID" value="EIE20041.1"/>
    <property type="molecule type" value="Genomic_DNA"/>
</dbReference>
<dbReference type="Gene3D" id="3.60.10.10">
    <property type="entry name" value="Endonuclease/exonuclease/phosphatase"/>
    <property type="match status" value="1"/>
</dbReference>
<keyword evidence="3" id="KW-1185">Reference proteome</keyword>
<dbReference type="OrthoDB" id="575733at2759"/>
<dbReference type="GeneID" id="17038011"/>
<dbReference type="KEGG" id="csl:COCSUDRAFT_83557"/>
<sequence length="247" mass="25788">MECDSPQEELPVRPAPAGEATAAQLPAPSAPPLELPEPPPPLSPPPSAQPPVPPTLAPPTAPPPPAPPKQRGPRLPASQHRASRAAAHRVVVTPAAAAAAAAAAGAQDTQARGPAGTAVLAAMSRQRSPPLRLLSLSVNGLRDKDKRRCLFNLLERDKWDVVLLQETHHSSAEEGAAWAQEGPNGLRCNGPSFWCHYTSHFRGEAVLFRAAARTSDITARSSSASGRTFLGECLRLCSLEAASPPSG</sequence>
<dbReference type="SUPFAM" id="SSF56219">
    <property type="entry name" value="DNase I-like"/>
    <property type="match status" value="1"/>
</dbReference>
<dbReference type="InterPro" id="IPR036691">
    <property type="entry name" value="Endo/exonu/phosph_ase_sf"/>
</dbReference>
<evidence type="ECO:0000313" key="2">
    <source>
        <dbReference type="EMBL" id="EIE20041.1"/>
    </source>
</evidence>
<proteinExistence type="predicted"/>
<dbReference type="AlphaFoldDB" id="I0YNS2"/>